<sequence>MSMRILNMGADRAQEFHLGYDTFAMCTVIMFLHALRYSLIEHVFASLPNPPNGIKMDGSAYAYQG</sequence>
<protein>
    <submittedName>
        <fullName evidence="1">Uncharacterized protein</fullName>
    </submittedName>
</protein>
<dbReference type="EMBL" id="BFAD01000001">
    <property type="protein sequence ID" value="GBE77288.1"/>
    <property type="molecule type" value="Genomic_DNA"/>
</dbReference>
<organism evidence="1 2">
    <name type="scientific">Sparassis crispa</name>
    <dbReference type="NCBI Taxonomy" id="139825"/>
    <lineage>
        <taxon>Eukaryota</taxon>
        <taxon>Fungi</taxon>
        <taxon>Dikarya</taxon>
        <taxon>Basidiomycota</taxon>
        <taxon>Agaricomycotina</taxon>
        <taxon>Agaricomycetes</taxon>
        <taxon>Polyporales</taxon>
        <taxon>Sparassidaceae</taxon>
        <taxon>Sparassis</taxon>
    </lineage>
</organism>
<dbReference type="InParanoid" id="A0A401G544"/>
<gene>
    <name evidence="1" type="ORF">SCP_0101610</name>
</gene>
<evidence type="ECO:0000313" key="2">
    <source>
        <dbReference type="Proteomes" id="UP000287166"/>
    </source>
</evidence>
<accession>A0A401G544</accession>
<proteinExistence type="predicted"/>
<dbReference type="AlphaFoldDB" id="A0A401G544"/>
<comment type="caution">
    <text evidence="1">The sequence shown here is derived from an EMBL/GenBank/DDBJ whole genome shotgun (WGS) entry which is preliminary data.</text>
</comment>
<name>A0A401G544_9APHY</name>
<dbReference type="GeneID" id="38774205"/>
<dbReference type="RefSeq" id="XP_027608201.1">
    <property type="nucleotide sequence ID" value="XM_027752400.1"/>
</dbReference>
<evidence type="ECO:0000313" key="1">
    <source>
        <dbReference type="EMBL" id="GBE77288.1"/>
    </source>
</evidence>
<keyword evidence="2" id="KW-1185">Reference proteome</keyword>
<reference evidence="1 2" key="1">
    <citation type="journal article" date="2018" name="Sci. Rep.">
        <title>Genome sequence of the cauliflower mushroom Sparassis crispa (Hanabiratake) and its association with beneficial usage.</title>
        <authorList>
            <person name="Kiyama R."/>
            <person name="Furutani Y."/>
            <person name="Kawaguchi K."/>
            <person name="Nakanishi T."/>
        </authorList>
    </citation>
    <scope>NUCLEOTIDE SEQUENCE [LARGE SCALE GENOMIC DNA]</scope>
</reference>
<dbReference type="Proteomes" id="UP000287166">
    <property type="component" value="Unassembled WGS sequence"/>
</dbReference>